<dbReference type="EMBL" id="LAZR01037703">
    <property type="protein sequence ID" value="KKL21514.1"/>
    <property type="molecule type" value="Genomic_DNA"/>
</dbReference>
<reference evidence="1" key="1">
    <citation type="journal article" date="2015" name="Nature">
        <title>Complex archaea that bridge the gap between prokaryotes and eukaryotes.</title>
        <authorList>
            <person name="Spang A."/>
            <person name="Saw J.H."/>
            <person name="Jorgensen S.L."/>
            <person name="Zaremba-Niedzwiedzka K."/>
            <person name="Martijn J."/>
            <person name="Lind A.E."/>
            <person name="van Eijk R."/>
            <person name="Schleper C."/>
            <person name="Guy L."/>
            <person name="Ettema T.J."/>
        </authorList>
    </citation>
    <scope>NUCLEOTIDE SEQUENCE</scope>
</reference>
<dbReference type="AlphaFoldDB" id="A0A0F9BI20"/>
<organism evidence="1">
    <name type="scientific">marine sediment metagenome</name>
    <dbReference type="NCBI Taxonomy" id="412755"/>
    <lineage>
        <taxon>unclassified sequences</taxon>
        <taxon>metagenomes</taxon>
        <taxon>ecological metagenomes</taxon>
    </lineage>
</organism>
<protein>
    <submittedName>
        <fullName evidence="1">Uncharacterized protein</fullName>
    </submittedName>
</protein>
<accession>A0A0F9BI20</accession>
<sequence length="56" mass="6362">MKVSKSIMKKRSEVLDSFPVMANEAERDRILRRGMGAVWLTPNGWMDAILDPIGDE</sequence>
<name>A0A0F9BI20_9ZZZZ</name>
<gene>
    <name evidence="1" type="ORF">LCGC14_2444680</name>
</gene>
<comment type="caution">
    <text evidence="1">The sequence shown here is derived from an EMBL/GenBank/DDBJ whole genome shotgun (WGS) entry which is preliminary data.</text>
</comment>
<evidence type="ECO:0000313" key="1">
    <source>
        <dbReference type="EMBL" id="KKL21514.1"/>
    </source>
</evidence>
<feature type="non-terminal residue" evidence="1">
    <location>
        <position position="56"/>
    </location>
</feature>
<proteinExistence type="predicted"/>